<gene>
    <name evidence="5" type="ORF">SDC9_32701</name>
</gene>
<sequence>MTGGEEVFKYKQCLILRSDLKLSCGKMCAQAAHASIGAYEKASLADKKEWLREGQKKVALKASGERALYELKFAAEMAGVPASLIIDAGYTEIPPGTITALGIGPAKAELINKITGHLPLL</sequence>
<dbReference type="EC" id="3.1.1.29" evidence="1"/>
<proteinExistence type="inferred from homology"/>
<accession>A0A644V6Q4</accession>
<dbReference type="SUPFAM" id="SSF102462">
    <property type="entry name" value="Peptidyl-tRNA hydrolase II"/>
    <property type="match status" value="1"/>
</dbReference>
<name>A0A644V6Q4_9ZZZZ</name>
<dbReference type="CDD" id="cd02430">
    <property type="entry name" value="PTH2"/>
    <property type="match status" value="1"/>
</dbReference>
<dbReference type="InterPro" id="IPR002833">
    <property type="entry name" value="PTH2"/>
</dbReference>
<comment type="catalytic activity">
    <reaction evidence="4">
        <text>an N-acyl-L-alpha-aminoacyl-tRNA + H2O = an N-acyl-L-amino acid + a tRNA + H(+)</text>
        <dbReference type="Rhea" id="RHEA:54448"/>
        <dbReference type="Rhea" id="RHEA-COMP:10123"/>
        <dbReference type="Rhea" id="RHEA-COMP:13883"/>
        <dbReference type="ChEBI" id="CHEBI:15377"/>
        <dbReference type="ChEBI" id="CHEBI:15378"/>
        <dbReference type="ChEBI" id="CHEBI:59874"/>
        <dbReference type="ChEBI" id="CHEBI:78442"/>
        <dbReference type="ChEBI" id="CHEBI:138191"/>
        <dbReference type="EC" id="3.1.1.29"/>
    </reaction>
</comment>
<dbReference type="InterPro" id="IPR023476">
    <property type="entry name" value="Pep_tRNA_hydro_II_dom_sf"/>
</dbReference>
<comment type="similarity">
    <text evidence="3">Belongs to the PTH2 family.</text>
</comment>
<dbReference type="Pfam" id="PF01981">
    <property type="entry name" value="PTH2"/>
    <property type="match status" value="1"/>
</dbReference>
<dbReference type="NCBIfam" id="NF003314">
    <property type="entry name" value="PRK04322.1"/>
    <property type="match status" value="1"/>
</dbReference>
<organism evidence="5">
    <name type="scientific">bioreactor metagenome</name>
    <dbReference type="NCBI Taxonomy" id="1076179"/>
    <lineage>
        <taxon>unclassified sequences</taxon>
        <taxon>metagenomes</taxon>
        <taxon>ecological metagenomes</taxon>
    </lineage>
</organism>
<evidence type="ECO:0000256" key="4">
    <source>
        <dbReference type="ARBA" id="ARBA00048707"/>
    </source>
</evidence>
<dbReference type="Gene3D" id="3.40.1490.10">
    <property type="entry name" value="Bit1"/>
    <property type="match status" value="1"/>
</dbReference>
<evidence type="ECO:0000256" key="2">
    <source>
        <dbReference type="ARBA" id="ARBA00022801"/>
    </source>
</evidence>
<dbReference type="FunFam" id="3.40.1490.10:FF:000001">
    <property type="entry name" value="Peptidyl-tRNA hydrolase 2"/>
    <property type="match status" value="1"/>
</dbReference>
<evidence type="ECO:0000256" key="3">
    <source>
        <dbReference type="ARBA" id="ARBA00038050"/>
    </source>
</evidence>
<dbReference type="AlphaFoldDB" id="A0A644V6Q4"/>
<dbReference type="EMBL" id="VSSQ01000226">
    <property type="protein sequence ID" value="MPL86715.1"/>
    <property type="molecule type" value="Genomic_DNA"/>
</dbReference>
<dbReference type="NCBIfam" id="TIGR00283">
    <property type="entry name" value="arch_pth2"/>
    <property type="match status" value="1"/>
</dbReference>
<reference evidence="5" key="1">
    <citation type="submission" date="2019-08" db="EMBL/GenBank/DDBJ databases">
        <authorList>
            <person name="Kucharzyk K."/>
            <person name="Murdoch R.W."/>
            <person name="Higgins S."/>
            <person name="Loffler F."/>
        </authorList>
    </citation>
    <scope>NUCLEOTIDE SEQUENCE</scope>
</reference>
<dbReference type="GO" id="GO:0005829">
    <property type="term" value="C:cytosol"/>
    <property type="evidence" value="ECO:0007669"/>
    <property type="project" value="TreeGrafter"/>
</dbReference>
<dbReference type="GO" id="GO:0004045">
    <property type="term" value="F:peptidyl-tRNA hydrolase activity"/>
    <property type="evidence" value="ECO:0007669"/>
    <property type="project" value="UniProtKB-EC"/>
</dbReference>
<keyword evidence="2" id="KW-0378">Hydrolase</keyword>
<dbReference type="PANTHER" id="PTHR12649">
    <property type="entry name" value="PEPTIDYL-TRNA HYDROLASE 2"/>
    <property type="match status" value="1"/>
</dbReference>
<comment type="caution">
    <text evidence="5">The sequence shown here is derived from an EMBL/GenBank/DDBJ whole genome shotgun (WGS) entry which is preliminary data.</text>
</comment>
<evidence type="ECO:0000256" key="1">
    <source>
        <dbReference type="ARBA" id="ARBA00013260"/>
    </source>
</evidence>
<protein>
    <recommendedName>
        <fullName evidence="1">peptidyl-tRNA hydrolase</fullName>
        <ecNumber evidence="1">3.1.1.29</ecNumber>
    </recommendedName>
</protein>
<evidence type="ECO:0000313" key="5">
    <source>
        <dbReference type="EMBL" id="MPL86715.1"/>
    </source>
</evidence>
<dbReference type="PANTHER" id="PTHR12649:SF11">
    <property type="entry name" value="PEPTIDYL-TRNA HYDROLASE 2, MITOCHONDRIAL"/>
    <property type="match status" value="1"/>
</dbReference>